<dbReference type="InterPro" id="IPR001173">
    <property type="entry name" value="Glyco_trans_2-like"/>
</dbReference>
<dbReference type="InterPro" id="IPR029044">
    <property type="entry name" value="Nucleotide-diphossugar_trans"/>
</dbReference>
<dbReference type="EMBL" id="MK593453">
    <property type="protein sequence ID" value="QEV83876.1"/>
    <property type="molecule type" value="Genomic_DNA"/>
</dbReference>
<dbReference type="GO" id="GO:0016740">
    <property type="term" value="F:transferase activity"/>
    <property type="evidence" value="ECO:0007669"/>
    <property type="project" value="UniProtKB-KW"/>
</dbReference>
<dbReference type="SUPFAM" id="SSF53448">
    <property type="entry name" value="Nucleotide-diphospho-sugar transferases"/>
    <property type="match status" value="1"/>
</dbReference>
<dbReference type="Gene3D" id="3.90.550.10">
    <property type="entry name" value="Spore Coat Polysaccharide Biosynthesis Protein SpsA, Chain A"/>
    <property type="match status" value="1"/>
</dbReference>
<dbReference type="AlphaFoldDB" id="A0A5P2YB88"/>
<evidence type="ECO:0000259" key="1">
    <source>
        <dbReference type="Pfam" id="PF00535"/>
    </source>
</evidence>
<accession>A0A5P2YB88</accession>
<organism evidence="2">
    <name type="scientific">Klebsiella pneumoniae</name>
    <dbReference type="NCBI Taxonomy" id="573"/>
    <lineage>
        <taxon>Bacteria</taxon>
        <taxon>Pseudomonadati</taxon>
        <taxon>Pseudomonadota</taxon>
        <taxon>Gammaproteobacteria</taxon>
        <taxon>Enterobacterales</taxon>
        <taxon>Enterobacteriaceae</taxon>
        <taxon>Klebsiella/Raoultella group</taxon>
        <taxon>Klebsiella</taxon>
        <taxon>Klebsiella pneumoniae complex</taxon>
    </lineage>
</organism>
<dbReference type="Pfam" id="PF00535">
    <property type="entry name" value="Glycos_transf_2"/>
    <property type="match status" value="1"/>
</dbReference>
<keyword evidence="2" id="KW-0808">Transferase</keyword>
<gene>
    <name evidence="2" type="primary">wctE</name>
</gene>
<dbReference type="CDD" id="cd00761">
    <property type="entry name" value="Glyco_tranf_GTA_type"/>
    <property type="match status" value="1"/>
</dbReference>
<name>A0A5P2YB88_KLEPN</name>
<dbReference type="PANTHER" id="PTHR43685">
    <property type="entry name" value="GLYCOSYLTRANSFERASE"/>
    <property type="match status" value="1"/>
</dbReference>
<dbReference type="PANTHER" id="PTHR43685:SF2">
    <property type="entry name" value="GLYCOSYLTRANSFERASE 2-LIKE DOMAIN-CONTAINING PROTEIN"/>
    <property type="match status" value="1"/>
</dbReference>
<feature type="domain" description="Glycosyltransferase 2-like" evidence="1">
    <location>
        <begin position="7"/>
        <end position="167"/>
    </location>
</feature>
<dbReference type="InterPro" id="IPR050834">
    <property type="entry name" value="Glycosyltransf_2"/>
</dbReference>
<protein>
    <submittedName>
        <fullName evidence="2">GalNAc(5)-diNAcBac-PP-undecaprenol beta-1,3-glucosyltransferase</fullName>
    </submittedName>
</protein>
<proteinExistence type="predicted"/>
<sequence length="301" mass="34444">MSNELVSVVIPTYGRSLLLKRAITSVLEQDYKNVEVIVINDNKKDTVDYISTITVMQDFDSLPNIVFISSGENVGGSEARNIGIKHSSGKYITFLDDDDYFYKNKIRKQVEHLINNDIDVSVCDMDLDINGKIESAKKGKCNIGSIGNFISYGNSYTPMFLMKKEVLDVVNGFTITPRFQDHVLMLKILENNFKVGELHDSLFVHTEHDGQGITSEKNFKAGYLIRTEIEKRNLFRVTTGEKSRYFVGYYLSMARLLRNEGAFIKSIRHIFHALFYVRSIDDFIRVSKRTISIFVLKSSRN</sequence>
<reference evidence="2" key="1">
    <citation type="submission" date="2019-03" db="EMBL/GenBank/DDBJ databases">
        <title>Genomic surveillance for hypervirulence and multi-drug resistance in invasive Klebsiella pneumoniae from south and southeast Asia.</title>
        <authorList>
            <person name="Wyres K.L."/>
            <person name="Nguyen T.N.T."/>
            <person name="Lam M.M.C."/>
            <person name="Judd L.M."/>
            <person name="van Vinh Chau N."/>
            <person name="Dance D.A.B."/>
            <person name="Ip M."/>
            <person name="Karkey A."/>
            <person name="Ling C.L."/>
            <person name="Miliya T."/>
            <person name="Newton P.N."/>
            <person name="Nguyen L."/>
            <person name="Sengduangphachanh A."/>
            <person name="Turner P."/>
            <person name="Veeraraghavan B."/>
            <person name="Voong Vinh P."/>
            <person name="Vongsouvath M."/>
            <person name="Thomson N.R."/>
            <person name="Baker S."/>
            <person name="Holt K.E."/>
        </authorList>
    </citation>
    <scope>NUCLEOTIDE SEQUENCE</scope>
    <source>
        <strain evidence="2">131211-14450</strain>
    </source>
</reference>
<evidence type="ECO:0000313" key="2">
    <source>
        <dbReference type="EMBL" id="QEV83876.1"/>
    </source>
</evidence>